<name>A0AAP5ID10_9CYAN</name>
<feature type="compositionally biased region" description="Low complexity" evidence="1">
    <location>
        <begin position="432"/>
        <end position="442"/>
    </location>
</feature>
<accession>A0AAP5ID10</accession>
<organism evidence="2 3">
    <name type="scientific">Aetokthonos hydrillicola Thurmond2011</name>
    <dbReference type="NCBI Taxonomy" id="2712845"/>
    <lineage>
        <taxon>Bacteria</taxon>
        <taxon>Bacillati</taxon>
        <taxon>Cyanobacteriota</taxon>
        <taxon>Cyanophyceae</taxon>
        <taxon>Nostocales</taxon>
        <taxon>Hapalosiphonaceae</taxon>
        <taxon>Aetokthonos</taxon>
    </lineage>
</organism>
<feature type="compositionally biased region" description="Polar residues" evidence="1">
    <location>
        <begin position="811"/>
        <end position="830"/>
    </location>
</feature>
<feature type="compositionally biased region" description="Basic and acidic residues" evidence="1">
    <location>
        <begin position="852"/>
        <end position="862"/>
    </location>
</feature>
<dbReference type="PRINTS" id="PR01217">
    <property type="entry name" value="PRICHEXTENSN"/>
</dbReference>
<dbReference type="Proteomes" id="UP000667802">
    <property type="component" value="Unassembled WGS sequence"/>
</dbReference>
<dbReference type="InterPro" id="IPR043129">
    <property type="entry name" value="ATPase_NBD"/>
</dbReference>
<gene>
    <name evidence="2" type="ORF">G7B40_026220</name>
</gene>
<keyword evidence="3" id="KW-1185">Reference proteome</keyword>
<comment type="caution">
    <text evidence="2">The sequence shown here is derived from an EMBL/GenBank/DDBJ whole genome shotgun (WGS) entry which is preliminary data.</text>
</comment>
<feature type="compositionally biased region" description="Low complexity" evidence="1">
    <location>
        <begin position="470"/>
        <end position="479"/>
    </location>
</feature>
<feature type="region of interest" description="Disordered" evidence="1">
    <location>
        <begin position="401"/>
        <end position="668"/>
    </location>
</feature>
<proteinExistence type="predicted"/>
<feature type="region of interest" description="Disordered" evidence="1">
    <location>
        <begin position="811"/>
        <end position="831"/>
    </location>
</feature>
<protein>
    <submittedName>
        <fullName evidence="2">Uncharacterized protein</fullName>
    </submittedName>
</protein>
<feature type="compositionally biased region" description="Polar residues" evidence="1">
    <location>
        <begin position="302"/>
        <end position="333"/>
    </location>
</feature>
<reference evidence="3" key="1">
    <citation type="journal article" date="2021" name="Science">
        <title>Hunting the eagle killer: A cyanobacterial neurotoxin causes vacuolar myelinopathy.</title>
        <authorList>
            <person name="Breinlinger S."/>
            <person name="Phillips T.J."/>
            <person name="Haram B.N."/>
            <person name="Mares J."/>
            <person name="Martinez Yerena J.A."/>
            <person name="Hrouzek P."/>
            <person name="Sobotka R."/>
            <person name="Henderson W.M."/>
            <person name="Schmieder P."/>
            <person name="Williams S.M."/>
            <person name="Lauderdale J.D."/>
            <person name="Wilde H.D."/>
            <person name="Gerrin W."/>
            <person name="Kust A."/>
            <person name="Washington J.W."/>
            <person name="Wagner C."/>
            <person name="Geier B."/>
            <person name="Liebeke M."/>
            <person name="Enke H."/>
            <person name="Niedermeyer T.H.J."/>
            <person name="Wilde S.B."/>
        </authorList>
    </citation>
    <scope>NUCLEOTIDE SEQUENCE [LARGE SCALE GENOMIC DNA]</scope>
    <source>
        <strain evidence="3">Thurmond2011</strain>
    </source>
</reference>
<feature type="compositionally biased region" description="Low complexity" evidence="1">
    <location>
        <begin position="451"/>
        <end position="460"/>
    </location>
</feature>
<evidence type="ECO:0000313" key="3">
    <source>
        <dbReference type="Proteomes" id="UP000667802"/>
    </source>
</evidence>
<feature type="compositionally biased region" description="Low complexity" evidence="1">
    <location>
        <begin position="565"/>
        <end position="574"/>
    </location>
</feature>
<dbReference type="EMBL" id="JAALHA020000015">
    <property type="protein sequence ID" value="MDR9898029.1"/>
    <property type="molecule type" value="Genomic_DNA"/>
</dbReference>
<feature type="compositionally biased region" description="Low complexity" evidence="1">
    <location>
        <begin position="508"/>
        <end position="517"/>
    </location>
</feature>
<feature type="compositionally biased region" description="Low complexity" evidence="1">
    <location>
        <begin position="603"/>
        <end position="612"/>
    </location>
</feature>
<feature type="compositionally biased region" description="Low complexity" evidence="1">
    <location>
        <begin position="413"/>
        <end position="422"/>
    </location>
</feature>
<sequence length="1521" mass="167454">MTSLTDEIQTLLTDLDNLLANKGNRLSKILSGGQGQEPRQVLERIRNFLAKLAESEAQAGGDQKQRLTQQSQLSPLLARFVDQNNPSSPQQSQTNQQEVAVEQAQIKSELSALLMPLQVELQHLLQERASLVTEIRELEQRRLQNYSLAQQLANQEKVISEFLQVLMSRVMTLTPPRAETTPNYQVQPFLTPDLTKKDNPELAISSSQPLAEPREQVERLTRLAKELDQQMLALDGTVNIVFEALQRNINTYHESLSQALARMHSKGVQGEQLLASWINNLIQQLQQQAISNKPSNPRVENETLSQSSSSPITTDTLAPKTNSSIANNSQENGLETLEESASTVDLDAIILQLNQDTQNSTTNVAKVQPDDSELITDEVDQLYASLFGSENLNDSSLALDSTTTTQEHPETTPPSEVTTPEPVAQEHPETTPPSEVTSPEPVAQEHPETTPPSEVTTPEPVAQEHPETTPPSEVTTPEPVAQEHPETTPPSEVTTPEPVAQEHPETTPPSEVTTPEPVAQEHPETTPPSEVTTPEPVAQEHPETTPPSEVTTPEPVAQEHPETTPPSEVTTPEPVAQEHPETTPPSEVTTPEPVAQEHPETTPPSEATTPEPVAQEHPETTPPSIPATHQMQQVEAAVMMPDPWFDDPDAGLLSPRNANTQDPSIKAPGQLSDFYQILITNENYEEGSLMGAAIPNVKDPETTDTISALNELFVNVDGHESISEEPSFDTKTSTVTLANTEGLGIPVETSTKSEEDSSSDKYILASPEENLLDQDEASATAAPDISLEEAQLRQLEQDLVEFDQGLNFQTETNLEEQPTVENSLSSSAVSPQADAQLELTAIEALLAEAEKKKEPTIEEKQESSSSVSISSSSSSSRDSRESVDVLDSAWYLGIDLGTTGISAALLNRSTIELYPLYWLPQNQPDADPRKHSFRLPGEVYLPTASITSSETENKEITLQTVPASVAEEEKRSVPPTHNLFSAQLKPYLQIALPYKDKQQKWEPVLQLNEFSTVPLVWVVRSLSKLLLTLKSDSTSTTLGLTAAAAGLNQQNFRRIINNLAGVICTCPSNWSEQYRFNVREALLISKLVKHSQQVFFIEEAIASLLCEIDGAGGETVELKTAQGSRLAKTTTNPLVGNTLVINIGAASTEMTLVDLPEDLEDLTHSDFMLHGFGYGGKGIEQDIICQLLFPQKWRQSRTETQSDSISSTSNPTYWKPSVPGLDQMHVSDFVWEELNLPRPGEPDISDRIGLQQKLDGSLLGKAMLEAAIALKLILQHQDSFTLELADGQWTLQRRDLESQVFVPFVRRLNRELNRLLVAKGIPTEAINQAILTGGVASIGAINRWLRQKLPNAKIIQDSYLDENGSPACSRVAYGLALLPLHPQVLEVPRQQYTDYFLFTELLKVLPERALSFDEVLQLFENRGINTRSCQQRLLAFLEGELPPGLIPSSLDSHWLSQSTKENLEYQAITSTPLFEKQGNVSYLPKSQQLQLLGHHLEAIKLGTEQSLEEPYTVNFALGVVH</sequence>
<evidence type="ECO:0000313" key="2">
    <source>
        <dbReference type="EMBL" id="MDR9898029.1"/>
    </source>
</evidence>
<feature type="region of interest" description="Disordered" evidence="1">
    <location>
        <begin position="290"/>
        <end position="333"/>
    </location>
</feature>
<feature type="compositionally biased region" description="Low complexity" evidence="1">
    <location>
        <begin position="584"/>
        <end position="593"/>
    </location>
</feature>
<dbReference type="RefSeq" id="WP_310834147.1">
    <property type="nucleotide sequence ID" value="NZ_JAALHA020000015.1"/>
</dbReference>
<feature type="compositionally biased region" description="Low complexity" evidence="1">
    <location>
        <begin position="489"/>
        <end position="498"/>
    </location>
</feature>
<feature type="compositionally biased region" description="Low complexity" evidence="1">
    <location>
        <begin position="863"/>
        <end position="876"/>
    </location>
</feature>
<dbReference type="SUPFAM" id="SSF53067">
    <property type="entry name" value="Actin-like ATPase domain"/>
    <property type="match status" value="1"/>
</dbReference>
<evidence type="ECO:0000256" key="1">
    <source>
        <dbReference type="SAM" id="MobiDB-lite"/>
    </source>
</evidence>
<feature type="region of interest" description="Disordered" evidence="1">
    <location>
        <begin position="852"/>
        <end position="879"/>
    </location>
</feature>
<feature type="compositionally biased region" description="Low complexity" evidence="1">
    <location>
        <begin position="527"/>
        <end position="536"/>
    </location>
</feature>
<feature type="compositionally biased region" description="Low complexity" evidence="1">
    <location>
        <begin position="546"/>
        <end position="555"/>
    </location>
</feature>